<reference evidence="1 2" key="2">
    <citation type="journal article" date="2022" name="Mol. Ecol. Resour.">
        <title>The genomes of chicory, endive, great burdock and yacon provide insights into Asteraceae paleo-polyploidization history and plant inulin production.</title>
        <authorList>
            <person name="Fan W."/>
            <person name="Wang S."/>
            <person name="Wang H."/>
            <person name="Wang A."/>
            <person name="Jiang F."/>
            <person name="Liu H."/>
            <person name="Zhao H."/>
            <person name="Xu D."/>
            <person name="Zhang Y."/>
        </authorList>
    </citation>
    <scope>NUCLEOTIDE SEQUENCE [LARGE SCALE GENOMIC DNA]</scope>
    <source>
        <strain evidence="2">cv. Yunnan</strain>
        <tissue evidence="1">Leaves</tissue>
    </source>
</reference>
<proteinExistence type="predicted"/>
<name>A0ACB8YM53_9ASTR</name>
<dbReference type="Proteomes" id="UP001056120">
    <property type="component" value="Linkage Group LG27"/>
</dbReference>
<evidence type="ECO:0000313" key="2">
    <source>
        <dbReference type="Proteomes" id="UP001056120"/>
    </source>
</evidence>
<keyword evidence="2" id="KW-1185">Reference proteome</keyword>
<gene>
    <name evidence="1" type="ORF">L1987_79818</name>
</gene>
<sequence>MDSELQAIAGNAIYPPLKKLKPPIIARLLLLRKASASASSTYNPNPNQVVLVDSKENGIRLVHTLMACAEAVQQENFQLAEWLRVSLKRSLEGFTGYRRQRRRIRRHFHRLLNNHVSDDQNSSNPSSPTTIQRSSSPRTTSSTPFPIVQFLQAPVTTLIEYSGVLRPRSSTDRHESESESLISNNRRYDRSSSGGSGTASSNGDNGSSEVSIRIMGKTNMSSGGSGTVD</sequence>
<evidence type="ECO:0000313" key="1">
    <source>
        <dbReference type="EMBL" id="KAI3686145.1"/>
    </source>
</evidence>
<reference evidence="2" key="1">
    <citation type="journal article" date="2022" name="Mol. Ecol. Resour.">
        <title>The genomes of chicory, endive, great burdock and yacon provide insights into Asteraceae palaeo-polyploidization history and plant inulin production.</title>
        <authorList>
            <person name="Fan W."/>
            <person name="Wang S."/>
            <person name="Wang H."/>
            <person name="Wang A."/>
            <person name="Jiang F."/>
            <person name="Liu H."/>
            <person name="Zhao H."/>
            <person name="Xu D."/>
            <person name="Zhang Y."/>
        </authorList>
    </citation>
    <scope>NUCLEOTIDE SEQUENCE [LARGE SCALE GENOMIC DNA]</scope>
    <source>
        <strain evidence="2">cv. Yunnan</strain>
    </source>
</reference>
<comment type="caution">
    <text evidence="1">The sequence shown here is derived from an EMBL/GenBank/DDBJ whole genome shotgun (WGS) entry which is preliminary data.</text>
</comment>
<protein>
    <submittedName>
        <fullName evidence="1">Uncharacterized protein</fullName>
    </submittedName>
</protein>
<accession>A0ACB8YM53</accession>
<dbReference type="EMBL" id="CM042044">
    <property type="protein sequence ID" value="KAI3686145.1"/>
    <property type="molecule type" value="Genomic_DNA"/>
</dbReference>
<organism evidence="1 2">
    <name type="scientific">Smallanthus sonchifolius</name>
    <dbReference type="NCBI Taxonomy" id="185202"/>
    <lineage>
        <taxon>Eukaryota</taxon>
        <taxon>Viridiplantae</taxon>
        <taxon>Streptophyta</taxon>
        <taxon>Embryophyta</taxon>
        <taxon>Tracheophyta</taxon>
        <taxon>Spermatophyta</taxon>
        <taxon>Magnoliopsida</taxon>
        <taxon>eudicotyledons</taxon>
        <taxon>Gunneridae</taxon>
        <taxon>Pentapetalae</taxon>
        <taxon>asterids</taxon>
        <taxon>campanulids</taxon>
        <taxon>Asterales</taxon>
        <taxon>Asteraceae</taxon>
        <taxon>Asteroideae</taxon>
        <taxon>Heliantheae alliance</taxon>
        <taxon>Millerieae</taxon>
        <taxon>Smallanthus</taxon>
    </lineage>
</organism>